<dbReference type="PANTHER" id="PTHR43386:SF1">
    <property type="entry name" value="D,D-DIPEPTIDE TRANSPORT SYSTEM PERMEASE PROTEIN DDPC-RELATED"/>
    <property type="match status" value="1"/>
</dbReference>
<sequence length="291" mass="30275">MTGMSSRRPGCLDKTGWIGLILLGMIVLSAVFAPLLSPYPPGLQLPDGLDADGAPLPPCWRFPLGTDLLGRDVLSRLLWGGRDALLIGGVANTVAVMTGTLIGVCAAMATGRVGGWIGAGLMRLTDLLASIPVLLLAVTVSAVLRPSIWVVMLVVALAGWAPVARVIYVETSGLSARLHVRAARALGVGWGRIVLRHILPLLGPVIVVWGTLGIAGSVLLEATLSYLGAGVQPPEASWGSIINENQAYLLIAPWLVFAPGGAILLLAAGANLTGSALKRRWMPGVTEQDTL</sequence>
<evidence type="ECO:0000256" key="6">
    <source>
        <dbReference type="ARBA" id="ARBA00022927"/>
    </source>
</evidence>
<evidence type="ECO:0000256" key="4">
    <source>
        <dbReference type="ARBA" id="ARBA00022692"/>
    </source>
</evidence>
<dbReference type="Gene3D" id="1.10.3720.10">
    <property type="entry name" value="MetI-like"/>
    <property type="match status" value="1"/>
</dbReference>
<reference evidence="12" key="1">
    <citation type="submission" date="2016-11" db="EMBL/GenBank/DDBJ databases">
        <title>Comparative genomic and phenotypic analysis of Granulibacter bethesdensis clinical isolates from patients with chronic granulomatous disease.</title>
        <authorList>
            <person name="Zarember K.A."/>
            <person name="Porcella S.F."/>
            <person name="Chu J."/>
            <person name="Ding L."/>
            <person name="Dahlstrom E."/>
            <person name="Barbian K."/>
            <person name="Martens C."/>
            <person name="Sykora L."/>
            <person name="Kramer S."/>
            <person name="Pettinato A.M."/>
            <person name="Hong H."/>
            <person name="Wald G."/>
            <person name="Berg L.J."/>
            <person name="Rogge L.S."/>
            <person name="Greenberg D.E."/>
            <person name="Falcone E.L."/>
            <person name="Neves J.F."/>
            <person name="Simoes M.J."/>
            <person name="Casal M."/>
            <person name="Rodriguez-Lopez F.C."/>
            <person name="Zelazny A."/>
            <person name="Gallin J.I."/>
            <person name="Holland S.M."/>
        </authorList>
    </citation>
    <scope>NUCLEOTIDE SEQUENCE [LARGE SCALE GENOMIC DNA]</scope>
    <source>
        <strain evidence="12">NIH9.1</strain>
    </source>
</reference>
<dbReference type="GO" id="GO:0005886">
    <property type="term" value="C:plasma membrane"/>
    <property type="evidence" value="ECO:0007669"/>
    <property type="project" value="UniProtKB-SubCell"/>
</dbReference>
<keyword evidence="3" id="KW-1003">Cell membrane</keyword>
<feature type="transmembrane region" description="Helical" evidence="9">
    <location>
        <begin position="84"/>
        <end position="109"/>
    </location>
</feature>
<dbReference type="InterPro" id="IPR000515">
    <property type="entry name" value="MetI-like"/>
</dbReference>
<accession>A0AAC9P7F0</accession>
<comment type="subcellular location">
    <subcellularLocation>
        <location evidence="1 9">Cell membrane</location>
        <topology evidence="1 9">Multi-pass membrane protein</topology>
    </subcellularLocation>
</comment>
<dbReference type="PROSITE" id="PS50928">
    <property type="entry name" value="ABC_TM1"/>
    <property type="match status" value="1"/>
</dbReference>
<keyword evidence="6" id="KW-0653">Protein transport</keyword>
<protein>
    <submittedName>
        <fullName evidence="11">Amide-urea transport system permease protein</fullName>
    </submittedName>
</protein>
<dbReference type="Proteomes" id="UP000182373">
    <property type="component" value="Chromosome"/>
</dbReference>
<gene>
    <name evidence="11" type="ORF">GbCGDNIH9_0123</name>
</gene>
<dbReference type="InterPro" id="IPR035906">
    <property type="entry name" value="MetI-like_sf"/>
</dbReference>
<name>A0AAC9P7F0_9PROT</name>
<evidence type="ECO:0000256" key="3">
    <source>
        <dbReference type="ARBA" id="ARBA00022475"/>
    </source>
</evidence>
<dbReference type="Pfam" id="PF00528">
    <property type="entry name" value="BPD_transp_1"/>
    <property type="match status" value="1"/>
</dbReference>
<feature type="domain" description="ABC transmembrane type-1" evidence="10">
    <location>
        <begin position="85"/>
        <end position="274"/>
    </location>
</feature>
<dbReference type="AlphaFoldDB" id="A0AAC9P7F0"/>
<evidence type="ECO:0000313" key="12">
    <source>
        <dbReference type="Proteomes" id="UP000182373"/>
    </source>
</evidence>
<comment type="similarity">
    <text evidence="9">Belongs to the binding-protein-dependent transport system permease family.</text>
</comment>
<evidence type="ECO:0000256" key="5">
    <source>
        <dbReference type="ARBA" id="ARBA00022856"/>
    </source>
</evidence>
<keyword evidence="2 9" id="KW-0813">Transport</keyword>
<dbReference type="GO" id="GO:0015833">
    <property type="term" value="P:peptide transport"/>
    <property type="evidence" value="ECO:0007669"/>
    <property type="project" value="UniProtKB-KW"/>
</dbReference>
<dbReference type="CDD" id="cd06261">
    <property type="entry name" value="TM_PBP2"/>
    <property type="match status" value="1"/>
</dbReference>
<keyword evidence="8 9" id="KW-0472">Membrane</keyword>
<feature type="transmembrane region" description="Helical" evidence="9">
    <location>
        <begin position="148"/>
        <end position="168"/>
    </location>
</feature>
<feature type="transmembrane region" description="Helical" evidence="9">
    <location>
        <begin position="16"/>
        <end position="36"/>
    </location>
</feature>
<feature type="transmembrane region" description="Helical" evidence="9">
    <location>
        <begin position="201"/>
        <end position="227"/>
    </location>
</feature>
<dbReference type="GO" id="GO:0055085">
    <property type="term" value="P:transmembrane transport"/>
    <property type="evidence" value="ECO:0007669"/>
    <property type="project" value="InterPro"/>
</dbReference>
<keyword evidence="4 9" id="KW-0812">Transmembrane</keyword>
<evidence type="ECO:0000259" key="10">
    <source>
        <dbReference type="PROSITE" id="PS50928"/>
    </source>
</evidence>
<dbReference type="PANTHER" id="PTHR43386">
    <property type="entry name" value="OLIGOPEPTIDE TRANSPORT SYSTEM PERMEASE PROTEIN APPC"/>
    <property type="match status" value="1"/>
</dbReference>
<feature type="transmembrane region" description="Helical" evidence="9">
    <location>
        <begin position="247"/>
        <end position="272"/>
    </location>
</feature>
<evidence type="ECO:0000256" key="9">
    <source>
        <dbReference type="RuleBase" id="RU363032"/>
    </source>
</evidence>
<feature type="transmembrane region" description="Helical" evidence="9">
    <location>
        <begin position="121"/>
        <end position="142"/>
    </location>
</feature>
<dbReference type="InterPro" id="IPR025966">
    <property type="entry name" value="OppC_N"/>
</dbReference>
<dbReference type="EMBL" id="CP018191">
    <property type="protein sequence ID" value="APH53346.1"/>
    <property type="molecule type" value="Genomic_DNA"/>
</dbReference>
<dbReference type="SUPFAM" id="SSF161098">
    <property type="entry name" value="MetI-like"/>
    <property type="match status" value="1"/>
</dbReference>
<evidence type="ECO:0000313" key="11">
    <source>
        <dbReference type="EMBL" id="APH53346.1"/>
    </source>
</evidence>
<evidence type="ECO:0000256" key="1">
    <source>
        <dbReference type="ARBA" id="ARBA00004651"/>
    </source>
</evidence>
<dbReference type="GO" id="GO:0015031">
    <property type="term" value="P:protein transport"/>
    <property type="evidence" value="ECO:0007669"/>
    <property type="project" value="UniProtKB-KW"/>
</dbReference>
<evidence type="ECO:0000256" key="2">
    <source>
        <dbReference type="ARBA" id="ARBA00022448"/>
    </source>
</evidence>
<keyword evidence="5" id="KW-0571">Peptide transport</keyword>
<evidence type="ECO:0000256" key="8">
    <source>
        <dbReference type="ARBA" id="ARBA00023136"/>
    </source>
</evidence>
<keyword evidence="7 9" id="KW-1133">Transmembrane helix</keyword>
<organism evidence="11 12">
    <name type="scientific">Granulibacter bethesdensis</name>
    <dbReference type="NCBI Taxonomy" id="364410"/>
    <lineage>
        <taxon>Bacteria</taxon>
        <taxon>Pseudomonadati</taxon>
        <taxon>Pseudomonadota</taxon>
        <taxon>Alphaproteobacteria</taxon>
        <taxon>Acetobacterales</taxon>
        <taxon>Acetobacteraceae</taxon>
        <taxon>Granulibacter</taxon>
    </lineage>
</organism>
<proteinExistence type="inferred from homology"/>
<dbReference type="InterPro" id="IPR050366">
    <property type="entry name" value="BP-dependent_transpt_permease"/>
</dbReference>
<dbReference type="Pfam" id="PF12911">
    <property type="entry name" value="OppC_N"/>
    <property type="match status" value="1"/>
</dbReference>
<evidence type="ECO:0000256" key="7">
    <source>
        <dbReference type="ARBA" id="ARBA00022989"/>
    </source>
</evidence>